<reference evidence="2" key="1">
    <citation type="submission" date="2020-07" db="EMBL/GenBank/DDBJ databases">
        <title>Genome sequence and genetic diversity analysis of an under-domesticated orphan crop, white fonio (Digitaria exilis).</title>
        <authorList>
            <person name="Bennetzen J.L."/>
            <person name="Chen S."/>
            <person name="Ma X."/>
            <person name="Wang X."/>
            <person name="Yssel A.E.J."/>
            <person name="Chaluvadi S.R."/>
            <person name="Johnson M."/>
            <person name="Gangashetty P."/>
            <person name="Hamidou F."/>
            <person name="Sanogo M.D."/>
            <person name="Zwaenepoel A."/>
            <person name="Wallace J."/>
            <person name="Van De Peer Y."/>
            <person name="Van Deynze A."/>
        </authorList>
    </citation>
    <scope>NUCLEOTIDE SEQUENCE</scope>
    <source>
        <tissue evidence="2">Leaves</tissue>
    </source>
</reference>
<gene>
    <name evidence="2" type="ORF">HU200_057946</name>
</gene>
<accession>A0A835AEH7</accession>
<evidence type="ECO:0000256" key="1">
    <source>
        <dbReference type="SAM" id="MobiDB-lite"/>
    </source>
</evidence>
<organism evidence="2 3">
    <name type="scientific">Digitaria exilis</name>
    <dbReference type="NCBI Taxonomy" id="1010633"/>
    <lineage>
        <taxon>Eukaryota</taxon>
        <taxon>Viridiplantae</taxon>
        <taxon>Streptophyta</taxon>
        <taxon>Embryophyta</taxon>
        <taxon>Tracheophyta</taxon>
        <taxon>Spermatophyta</taxon>
        <taxon>Magnoliopsida</taxon>
        <taxon>Liliopsida</taxon>
        <taxon>Poales</taxon>
        <taxon>Poaceae</taxon>
        <taxon>PACMAD clade</taxon>
        <taxon>Panicoideae</taxon>
        <taxon>Panicodae</taxon>
        <taxon>Paniceae</taxon>
        <taxon>Anthephorinae</taxon>
        <taxon>Digitaria</taxon>
    </lineage>
</organism>
<feature type="region of interest" description="Disordered" evidence="1">
    <location>
        <begin position="263"/>
        <end position="288"/>
    </location>
</feature>
<proteinExistence type="predicted"/>
<evidence type="ECO:0000313" key="3">
    <source>
        <dbReference type="Proteomes" id="UP000636709"/>
    </source>
</evidence>
<dbReference type="AlphaFoldDB" id="A0A835AEH7"/>
<keyword evidence="3" id="KW-1185">Reference proteome</keyword>
<comment type="caution">
    <text evidence="2">The sequence shown here is derived from an EMBL/GenBank/DDBJ whole genome shotgun (WGS) entry which is preliminary data.</text>
</comment>
<protein>
    <submittedName>
        <fullName evidence="2">Uncharacterized protein</fullName>
    </submittedName>
</protein>
<name>A0A835AEH7_9POAL</name>
<sequence length="288" mass="31478">MRDPQIKPLLQMRSRPLLFYFFLQSYHLLLLKLGSEFSPSLVVSLGPPARAESLQQPPPLALAAGFIQSCLLTASFRHFICSVHPQSNNELIKLSSHEPHNSPHGESSSIPLRIYHRIPPGASSSRGQAAAELGREAFAPSPRIRMADQLLLCSTSPAAAACAWLRRWTSDPLGSSSVPPPLDLPLARADEDFQARARRWGCGTHMPSLRSPPFHCRPSPQAACRRDCTSSASVVDDGDDASTVRSRVPFDLNLPVLLDDDPHHGYKGKATPSDPCTCHPGKAPKFHH</sequence>
<dbReference type="EMBL" id="JACEFO010002444">
    <property type="protein sequence ID" value="KAF8660364.1"/>
    <property type="molecule type" value="Genomic_DNA"/>
</dbReference>
<evidence type="ECO:0000313" key="2">
    <source>
        <dbReference type="EMBL" id="KAF8660364.1"/>
    </source>
</evidence>
<dbReference type="Proteomes" id="UP000636709">
    <property type="component" value="Unassembled WGS sequence"/>
</dbReference>